<dbReference type="EMBL" id="CP035758">
    <property type="protein sequence ID" value="QBD82523.1"/>
    <property type="molecule type" value="Genomic_DNA"/>
</dbReference>
<dbReference type="OrthoDB" id="9789727at2"/>
<dbReference type="PROSITE" id="PS51409">
    <property type="entry name" value="ARGINASE_2"/>
    <property type="match status" value="1"/>
</dbReference>
<keyword evidence="2" id="KW-0378">Hydrolase</keyword>
<dbReference type="Proteomes" id="UP000290365">
    <property type="component" value="Chromosome"/>
</dbReference>
<evidence type="ECO:0000313" key="6">
    <source>
        <dbReference type="Proteomes" id="UP000290365"/>
    </source>
</evidence>
<keyword evidence="3" id="KW-0464">Manganese</keyword>
<dbReference type="AlphaFoldDB" id="A0A4P6K3N3"/>
<evidence type="ECO:0000256" key="4">
    <source>
        <dbReference type="PROSITE-ProRule" id="PRU00742"/>
    </source>
</evidence>
<dbReference type="KEGG" id="kbs:EPA93_43755"/>
<sequence>MDRPARSTRRYASRADLIVAITKHLRQGRILIVKIRLIQVPYDLGQENIGMGKAPERYLQAGVEEMLSRQGFTVTVERIQREGPFQNLLHTVAEVNTRLAQAVRQAIAQDEFPLILGGTCSVCMGTLSGFDHSQSGIIWFDAHGDFNTPETSISGYFDGMSLAIATGHCYQDLWSQIGNSVPVAEDHTLLIGVRDLDPQEEKDLKQSQIHIASVESVQRARETADFASQLDELAMHVHDIYLHFDLDVLDPQDEPGINFPTPGGPSLQEVEQALHMIAKRFHVKAAALTAYNPELDREDKTLRVGMHLLSVLAESARY</sequence>
<comment type="similarity">
    <text evidence="4">Belongs to the arginase family.</text>
</comment>
<accession>A0A4P6K3N3</accession>
<evidence type="ECO:0008006" key="7">
    <source>
        <dbReference type="Google" id="ProtNLM"/>
    </source>
</evidence>
<proteinExistence type="inferred from homology"/>
<dbReference type="Pfam" id="PF00491">
    <property type="entry name" value="Arginase"/>
    <property type="match status" value="1"/>
</dbReference>
<evidence type="ECO:0000256" key="2">
    <source>
        <dbReference type="ARBA" id="ARBA00022801"/>
    </source>
</evidence>
<dbReference type="InterPro" id="IPR006035">
    <property type="entry name" value="Ureohydrolase"/>
</dbReference>
<dbReference type="PRINTS" id="PR00116">
    <property type="entry name" value="ARGINASE"/>
</dbReference>
<dbReference type="PANTHER" id="PTHR43782:SF3">
    <property type="entry name" value="ARGINASE"/>
    <property type="match status" value="1"/>
</dbReference>
<dbReference type="GO" id="GO:0004053">
    <property type="term" value="F:arginase activity"/>
    <property type="evidence" value="ECO:0007669"/>
    <property type="project" value="TreeGrafter"/>
</dbReference>
<evidence type="ECO:0000256" key="1">
    <source>
        <dbReference type="ARBA" id="ARBA00022723"/>
    </source>
</evidence>
<organism evidence="5 6">
    <name type="scientific">Ktedonosporobacter rubrisoli</name>
    <dbReference type="NCBI Taxonomy" id="2509675"/>
    <lineage>
        <taxon>Bacteria</taxon>
        <taxon>Bacillati</taxon>
        <taxon>Chloroflexota</taxon>
        <taxon>Ktedonobacteria</taxon>
        <taxon>Ktedonobacterales</taxon>
        <taxon>Ktedonosporobacteraceae</taxon>
        <taxon>Ktedonosporobacter</taxon>
    </lineage>
</organism>
<dbReference type="SUPFAM" id="SSF52768">
    <property type="entry name" value="Arginase/deacetylase"/>
    <property type="match status" value="1"/>
</dbReference>
<dbReference type="InterPro" id="IPR023696">
    <property type="entry name" value="Ureohydrolase_dom_sf"/>
</dbReference>
<keyword evidence="1" id="KW-0479">Metal-binding</keyword>
<evidence type="ECO:0000256" key="3">
    <source>
        <dbReference type="ARBA" id="ARBA00023211"/>
    </source>
</evidence>
<dbReference type="GO" id="GO:0030145">
    <property type="term" value="F:manganese ion binding"/>
    <property type="evidence" value="ECO:0007669"/>
    <property type="project" value="TreeGrafter"/>
</dbReference>
<name>A0A4P6K3N3_KTERU</name>
<evidence type="ECO:0000313" key="5">
    <source>
        <dbReference type="EMBL" id="QBD82523.1"/>
    </source>
</evidence>
<dbReference type="PANTHER" id="PTHR43782">
    <property type="entry name" value="ARGINASE"/>
    <property type="match status" value="1"/>
</dbReference>
<reference evidence="5 6" key="1">
    <citation type="submission" date="2019-01" db="EMBL/GenBank/DDBJ databases">
        <title>Ktedonosporobacter rubrisoli SCAWS-G2.</title>
        <authorList>
            <person name="Huang Y."/>
            <person name="Yan B."/>
        </authorList>
    </citation>
    <scope>NUCLEOTIDE SEQUENCE [LARGE SCALE GENOMIC DNA]</scope>
    <source>
        <strain evidence="5 6">SCAWS-G2</strain>
    </source>
</reference>
<protein>
    <recommendedName>
        <fullName evidence="7">Arginase</fullName>
    </recommendedName>
</protein>
<dbReference type="GO" id="GO:0005737">
    <property type="term" value="C:cytoplasm"/>
    <property type="evidence" value="ECO:0007669"/>
    <property type="project" value="TreeGrafter"/>
</dbReference>
<dbReference type="Gene3D" id="3.40.800.10">
    <property type="entry name" value="Ureohydrolase domain"/>
    <property type="match status" value="1"/>
</dbReference>
<gene>
    <name evidence="5" type="ORF">EPA93_43755</name>
</gene>
<keyword evidence="6" id="KW-1185">Reference proteome</keyword>